<gene>
    <name evidence="1" type="ORF">Z043_123227</name>
</gene>
<evidence type="ECO:0000313" key="1">
    <source>
        <dbReference type="EMBL" id="KPP58907.1"/>
    </source>
</evidence>
<protein>
    <submittedName>
        <fullName evidence="1">Uncharacterized protein</fullName>
    </submittedName>
</protein>
<accession>A0A0P7TMH9</accession>
<organism evidence="1 2">
    <name type="scientific">Scleropages formosus</name>
    <name type="common">Asian bonytongue</name>
    <name type="synonym">Osteoglossum formosum</name>
    <dbReference type="NCBI Taxonomy" id="113540"/>
    <lineage>
        <taxon>Eukaryota</taxon>
        <taxon>Metazoa</taxon>
        <taxon>Chordata</taxon>
        <taxon>Craniata</taxon>
        <taxon>Vertebrata</taxon>
        <taxon>Euteleostomi</taxon>
        <taxon>Actinopterygii</taxon>
        <taxon>Neopterygii</taxon>
        <taxon>Teleostei</taxon>
        <taxon>Osteoglossocephala</taxon>
        <taxon>Osteoglossomorpha</taxon>
        <taxon>Osteoglossiformes</taxon>
        <taxon>Osteoglossidae</taxon>
        <taxon>Scleropages</taxon>
    </lineage>
</organism>
<dbReference type="Proteomes" id="UP000034805">
    <property type="component" value="Unassembled WGS sequence"/>
</dbReference>
<comment type="caution">
    <text evidence="1">The sequence shown here is derived from an EMBL/GenBank/DDBJ whole genome shotgun (WGS) entry which is preliminary data.</text>
</comment>
<dbReference type="EMBL" id="JARO02013012">
    <property type="protein sequence ID" value="KPP58907.1"/>
    <property type="molecule type" value="Genomic_DNA"/>
</dbReference>
<name>A0A0P7TMH9_SCLFO</name>
<reference evidence="1 2" key="1">
    <citation type="submission" date="2015-08" db="EMBL/GenBank/DDBJ databases">
        <title>The genome of the Asian arowana (Scleropages formosus).</title>
        <authorList>
            <person name="Tan M.H."/>
            <person name="Gan H.M."/>
            <person name="Croft L.J."/>
            <person name="Austin C.M."/>
        </authorList>
    </citation>
    <scope>NUCLEOTIDE SEQUENCE [LARGE SCALE GENOMIC DNA]</scope>
    <source>
        <strain evidence="1">Aro1</strain>
    </source>
</reference>
<proteinExistence type="predicted"/>
<evidence type="ECO:0000313" key="2">
    <source>
        <dbReference type="Proteomes" id="UP000034805"/>
    </source>
</evidence>
<sequence>MSAAVCVAVMSASFFNPSFAFSSHFDTEAGRRGCTSSPTLPGFVQVRSQLLEDPAGTAEQRMNSARCFSS</sequence>
<dbReference type="AlphaFoldDB" id="A0A0P7TMH9"/>